<sequence length="145" mass="16249">MGVFLNVYTTPSPEIVLDEDTRATLAGIEELMTIEPADTEATLGVYTRALAGLETAFRAAAIDPRDFGHRLGWVREYDARPMADRVEARDAVALVLMAHWAAALADWRDVWWEHGLGKAIVEDVVRCLPERLRGYVAWPIRRCGL</sequence>
<dbReference type="AlphaFoldDB" id="A0A6J3LVK3"/>
<gene>
    <name evidence="2" type="ORF">K489DRAFT_383275</name>
</gene>
<keyword evidence="1" id="KW-1185">Reference proteome</keyword>
<organism evidence="2">
    <name type="scientific">Dissoconium aciculare CBS 342.82</name>
    <dbReference type="NCBI Taxonomy" id="1314786"/>
    <lineage>
        <taxon>Eukaryota</taxon>
        <taxon>Fungi</taxon>
        <taxon>Dikarya</taxon>
        <taxon>Ascomycota</taxon>
        <taxon>Pezizomycotina</taxon>
        <taxon>Dothideomycetes</taxon>
        <taxon>Dothideomycetidae</taxon>
        <taxon>Mycosphaerellales</taxon>
        <taxon>Dissoconiaceae</taxon>
        <taxon>Dissoconium</taxon>
    </lineage>
</organism>
<dbReference type="Proteomes" id="UP000504637">
    <property type="component" value="Unplaced"/>
</dbReference>
<reference evidence="2" key="2">
    <citation type="submission" date="2020-04" db="EMBL/GenBank/DDBJ databases">
        <authorList>
            <consortium name="NCBI Genome Project"/>
        </authorList>
    </citation>
    <scope>NUCLEOTIDE SEQUENCE</scope>
    <source>
        <strain evidence="2">CBS 342.82</strain>
    </source>
</reference>
<evidence type="ECO:0000313" key="1">
    <source>
        <dbReference type="Proteomes" id="UP000504637"/>
    </source>
</evidence>
<protein>
    <submittedName>
        <fullName evidence="2">Uncharacterized protein</fullName>
    </submittedName>
</protein>
<dbReference type="PANTHER" id="PTHR47784:SF5">
    <property type="entry name" value="STEROL UPTAKE CONTROL PROTEIN 2"/>
    <property type="match status" value="1"/>
</dbReference>
<accession>A0A6J3LVK3</accession>
<dbReference type="RefSeq" id="XP_033456744.1">
    <property type="nucleotide sequence ID" value="XM_033605559.1"/>
</dbReference>
<dbReference type="GeneID" id="54363359"/>
<name>A0A6J3LVK3_9PEZI</name>
<dbReference type="OrthoDB" id="5350673at2759"/>
<dbReference type="InterPro" id="IPR053157">
    <property type="entry name" value="Sterol_Uptake_Regulator"/>
</dbReference>
<dbReference type="GO" id="GO:0001228">
    <property type="term" value="F:DNA-binding transcription activator activity, RNA polymerase II-specific"/>
    <property type="evidence" value="ECO:0007669"/>
    <property type="project" value="TreeGrafter"/>
</dbReference>
<reference evidence="2" key="3">
    <citation type="submission" date="2025-08" db="UniProtKB">
        <authorList>
            <consortium name="RefSeq"/>
        </authorList>
    </citation>
    <scope>IDENTIFICATION</scope>
    <source>
        <strain evidence="2">CBS 342.82</strain>
    </source>
</reference>
<reference evidence="2" key="1">
    <citation type="submission" date="2020-01" db="EMBL/GenBank/DDBJ databases">
        <authorList>
            <consortium name="DOE Joint Genome Institute"/>
            <person name="Haridas S."/>
            <person name="Albert R."/>
            <person name="Binder M."/>
            <person name="Bloem J."/>
            <person name="Labutti K."/>
            <person name="Salamov A."/>
            <person name="Andreopoulos B."/>
            <person name="Baker S.E."/>
            <person name="Barry K."/>
            <person name="Bills G."/>
            <person name="Bluhm B.H."/>
            <person name="Cannon C."/>
            <person name="Castanera R."/>
            <person name="Culley D.E."/>
            <person name="Daum C."/>
            <person name="Ezra D."/>
            <person name="Gonzalez J.B."/>
            <person name="Henrissat B."/>
            <person name="Kuo A."/>
            <person name="Liang C."/>
            <person name="Lipzen A."/>
            <person name="Lutzoni F."/>
            <person name="Magnuson J."/>
            <person name="Mondo S."/>
            <person name="Nolan M."/>
            <person name="Ohm R."/>
            <person name="Pangilinan J."/>
            <person name="Park H.-J."/>
            <person name="Ramirez L."/>
            <person name="Alfaro M."/>
            <person name="Sun H."/>
            <person name="Tritt A."/>
            <person name="Yoshinaga Y."/>
            <person name="Zwiers L.-H."/>
            <person name="Turgeon B.G."/>
            <person name="Goodwin S.B."/>
            <person name="Spatafora J.W."/>
            <person name="Crous P.W."/>
            <person name="Grigoriev I.V."/>
        </authorList>
    </citation>
    <scope>NUCLEOTIDE SEQUENCE</scope>
    <source>
        <strain evidence="2">CBS 342.82</strain>
    </source>
</reference>
<evidence type="ECO:0000313" key="2">
    <source>
        <dbReference type="RefSeq" id="XP_033456744.1"/>
    </source>
</evidence>
<proteinExistence type="predicted"/>
<dbReference type="PANTHER" id="PTHR47784">
    <property type="entry name" value="STEROL UPTAKE CONTROL PROTEIN 2"/>
    <property type="match status" value="1"/>
</dbReference>